<evidence type="ECO:0000256" key="2">
    <source>
        <dbReference type="SAM" id="Phobius"/>
    </source>
</evidence>
<keyword evidence="2" id="KW-0472">Membrane</keyword>
<keyword evidence="2" id="KW-1133">Transmembrane helix</keyword>
<organism evidence="4 5">
    <name type="scientific">Bacillus spongiae</name>
    <dbReference type="NCBI Taxonomy" id="2683610"/>
    <lineage>
        <taxon>Bacteria</taxon>
        <taxon>Bacillati</taxon>
        <taxon>Bacillota</taxon>
        <taxon>Bacilli</taxon>
        <taxon>Bacillales</taxon>
        <taxon>Bacillaceae</taxon>
        <taxon>Bacillus</taxon>
    </lineage>
</organism>
<protein>
    <submittedName>
        <fullName evidence="4">DUF3981 domain-containing protein</fullName>
    </submittedName>
</protein>
<evidence type="ECO:0000259" key="3">
    <source>
        <dbReference type="Pfam" id="PF13139"/>
    </source>
</evidence>
<dbReference type="Proteomes" id="UP001312865">
    <property type="component" value="Unassembled WGS sequence"/>
</dbReference>
<feature type="transmembrane region" description="Helical" evidence="2">
    <location>
        <begin position="52"/>
        <end position="71"/>
    </location>
</feature>
<accession>A0ABU8HA06</accession>
<evidence type="ECO:0000313" key="4">
    <source>
        <dbReference type="EMBL" id="MEI5905974.1"/>
    </source>
</evidence>
<dbReference type="EMBL" id="JBBAXC010000002">
    <property type="protein sequence ID" value="MEI5905974.1"/>
    <property type="molecule type" value="Genomic_DNA"/>
</dbReference>
<feature type="domain" description="DUF3981" evidence="3">
    <location>
        <begin position="24"/>
        <end position="109"/>
    </location>
</feature>
<evidence type="ECO:0000313" key="5">
    <source>
        <dbReference type="Proteomes" id="UP001312865"/>
    </source>
</evidence>
<name>A0ABU8HA06_9BACI</name>
<reference evidence="4 5" key="1">
    <citation type="journal article" date="2018" name="J. Microbiol.">
        <title>Bacillus spongiae sp. nov., isolated from sponge of Jeju Island.</title>
        <authorList>
            <person name="Lee G.E."/>
            <person name="Im W.T."/>
            <person name="Park J.S."/>
        </authorList>
    </citation>
    <scope>NUCLEOTIDE SEQUENCE [LARGE SCALE GENOMIC DNA]</scope>
    <source>
        <strain evidence="4 5">135PIL107-10</strain>
    </source>
</reference>
<dbReference type="InterPro" id="IPR025043">
    <property type="entry name" value="DUF3981"/>
</dbReference>
<dbReference type="RefSeq" id="WP_336585693.1">
    <property type="nucleotide sequence ID" value="NZ_JBBAXC010000002.1"/>
</dbReference>
<gene>
    <name evidence="4" type="ORF">WAK64_02685</name>
</gene>
<dbReference type="Pfam" id="PF13139">
    <property type="entry name" value="DUF3981"/>
    <property type="match status" value="1"/>
</dbReference>
<feature type="transmembrane region" description="Helical" evidence="2">
    <location>
        <begin position="83"/>
        <end position="105"/>
    </location>
</feature>
<proteinExistence type="predicted"/>
<feature type="compositionally biased region" description="Polar residues" evidence="1">
    <location>
        <begin position="468"/>
        <end position="487"/>
    </location>
</feature>
<feature type="transmembrane region" description="Helical" evidence="2">
    <location>
        <begin position="25"/>
        <end position="45"/>
    </location>
</feature>
<sequence length="554" mass="62288">MKFLILLILTAFMFPFKKSIPLQKILFFPILFWTFIGLGEYFFLFDNNPASIWTSYAIVAAIFIFLSLMFEPAQQKTTIGVKTFISIVLIGGFLYMSFLHSMVIAKDKYESVQKVEKELSEVFTEDDTPFSVPPETARNKMKKVFGNLKNVSYFELGELTPQIVNGESLYVAPIEVSSFFKEIKAGSIPGYITMSGTNPDAEAKLMVGYDMTYTPSMYFGNNLERVVRKVEPDLIFNGGPRFEIDDNGKPFYTMTYGRKISLRSGFIVEGVVVIDPQTGDIQKYKKDKAPAFIDGILNYETAALANDYFGKYVHGFWNNVFSQSDVKIPTDWGTYESVTPIFSKDGKMYYFTDFTSPKEGVDSALGYALIDARSGVLSYYNGELVKGIMDGSAANEVVDNTFKKEKWHGTMPVIYNVYGKPSWVVPVIDDGGLVRSYAVVLASNAKVFATGATQKEAFTKYNTSLTRQDLTKRPSSQSEEKQLSGTVQRVHKEKGEDFSIVFLLMENDKRTFMISTADFPNSMFTQAGDKVTFTYADTGEQIVSITNFTNQSLQ</sequence>
<keyword evidence="2" id="KW-0812">Transmembrane</keyword>
<evidence type="ECO:0000256" key="1">
    <source>
        <dbReference type="SAM" id="MobiDB-lite"/>
    </source>
</evidence>
<feature type="region of interest" description="Disordered" evidence="1">
    <location>
        <begin position="468"/>
        <end position="488"/>
    </location>
</feature>
<keyword evidence="5" id="KW-1185">Reference proteome</keyword>
<comment type="caution">
    <text evidence="4">The sequence shown here is derived from an EMBL/GenBank/DDBJ whole genome shotgun (WGS) entry which is preliminary data.</text>
</comment>